<keyword evidence="3 7" id="KW-0378">Hydrolase</keyword>
<dbReference type="GO" id="GO:0006281">
    <property type="term" value="P:DNA repair"/>
    <property type="evidence" value="ECO:0007669"/>
    <property type="project" value="UniProtKB-KW"/>
</dbReference>
<dbReference type="Pfam" id="PF00717">
    <property type="entry name" value="Peptidase_S24"/>
    <property type="match status" value="1"/>
</dbReference>
<evidence type="ECO:0000256" key="1">
    <source>
        <dbReference type="ARBA" id="ARBA00007484"/>
    </source>
</evidence>
<dbReference type="GO" id="GO:0004252">
    <property type="term" value="F:serine-type endopeptidase activity"/>
    <property type="evidence" value="ECO:0007669"/>
    <property type="project" value="UniProtKB-EC"/>
</dbReference>
<reference evidence="9 10" key="1">
    <citation type="submission" date="2020-08" db="EMBL/GenBank/DDBJ databases">
        <title>Complete genome sequence of Entomobacter blattae G55GP.</title>
        <authorList>
            <person name="Poehlein A."/>
            <person name="Guzman J."/>
            <person name="Daniel R."/>
            <person name="Vilcinskas A."/>
        </authorList>
    </citation>
    <scope>NUCLEOTIDE SEQUENCE [LARGE SCALE GENOMIC DNA]</scope>
    <source>
        <strain evidence="9 10">G55GP</strain>
    </source>
</reference>
<evidence type="ECO:0000256" key="2">
    <source>
        <dbReference type="ARBA" id="ARBA00022763"/>
    </source>
</evidence>
<dbReference type="InterPro" id="IPR036286">
    <property type="entry name" value="LexA/Signal_pep-like_sf"/>
</dbReference>
<dbReference type="SUPFAM" id="SSF51306">
    <property type="entry name" value="LexA/Signal peptidase"/>
    <property type="match status" value="1"/>
</dbReference>
<dbReference type="AlphaFoldDB" id="A0A7H1NRK1"/>
<dbReference type="InterPro" id="IPR015927">
    <property type="entry name" value="Peptidase_S24_S26A/B/C"/>
</dbReference>
<feature type="domain" description="Peptidase S24/S26A/S26B/S26C" evidence="8">
    <location>
        <begin position="20"/>
        <end position="104"/>
    </location>
</feature>
<keyword evidence="5" id="KW-0234">DNA repair</keyword>
<gene>
    <name evidence="9" type="primary">lexA_1</name>
    <name evidence="9" type="ORF">JGUZn3_11850</name>
</gene>
<accession>A0A7H1NRK1</accession>
<dbReference type="Gene3D" id="2.10.109.10">
    <property type="entry name" value="Umud Fragment, subunit A"/>
    <property type="match status" value="1"/>
</dbReference>
<evidence type="ECO:0000256" key="5">
    <source>
        <dbReference type="ARBA" id="ARBA00023204"/>
    </source>
</evidence>
<dbReference type="GO" id="GO:0003677">
    <property type="term" value="F:DNA binding"/>
    <property type="evidence" value="ECO:0007669"/>
    <property type="project" value="InterPro"/>
</dbReference>
<keyword evidence="10" id="KW-1185">Reference proteome</keyword>
<evidence type="ECO:0000313" key="9">
    <source>
        <dbReference type="EMBL" id="QNT78411.1"/>
    </source>
</evidence>
<keyword evidence="2" id="KW-0227">DNA damage</keyword>
<dbReference type="InterPro" id="IPR039418">
    <property type="entry name" value="LexA-like"/>
</dbReference>
<evidence type="ECO:0000256" key="4">
    <source>
        <dbReference type="ARBA" id="ARBA00022813"/>
    </source>
</evidence>
<keyword evidence="4 7" id="KW-0068">Autocatalytic cleavage</keyword>
<proteinExistence type="inferred from homology"/>
<dbReference type="EMBL" id="CP060244">
    <property type="protein sequence ID" value="QNT78411.1"/>
    <property type="molecule type" value="Genomic_DNA"/>
</dbReference>
<dbReference type="PRINTS" id="PR00726">
    <property type="entry name" value="LEXASERPTASE"/>
</dbReference>
<dbReference type="InterPro" id="IPR050077">
    <property type="entry name" value="LexA_repressor"/>
</dbReference>
<name>A0A7H1NRK1_9PROT</name>
<dbReference type="CDD" id="cd06529">
    <property type="entry name" value="S24_LexA-like"/>
    <property type="match status" value="1"/>
</dbReference>
<sequence>MITIIKKIDEPLLSKKLPFCTSAVRAGFPSPADDYRNPDLDLYEHLITHPSATFFLRVEGESMQGFGIFHDDLLIVDRALDAQSGDIVIAAVDGELTCKQLVKKMSFIISRPGTLIIHSFRYKIMILPCGVW</sequence>
<organism evidence="9 10">
    <name type="scientific">Entomobacter blattae</name>
    <dbReference type="NCBI Taxonomy" id="2762277"/>
    <lineage>
        <taxon>Bacteria</taxon>
        <taxon>Pseudomonadati</taxon>
        <taxon>Pseudomonadota</taxon>
        <taxon>Alphaproteobacteria</taxon>
        <taxon>Acetobacterales</taxon>
        <taxon>Acetobacteraceae</taxon>
        <taxon>Entomobacter</taxon>
    </lineage>
</organism>
<dbReference type="NCBIfam" id="NF007621">
    <property type="entry name" value="PRK10276.1"/>
    <property type="match status" value="1"/>
</dbReference>
<evidence type="ECO:0000256" key="7">
    <source>
        <dbReference type="RuleBase" id="RU003991"/>
    </source>
</evidence>
<evidence type="ECO:0000256" key="3">
    <source>
        <dbReference type="ARBA" id="ARBA00022801"/>
    </source>
</evidence>
<comment type="similarity">
    <text evidence="1 7">Belongs to the peptidase S24 family.</text>
</comment>
<dbReference type="PANTHER" id="PTHR33516">
    <property type="entry name" value="LEXA REPRESSOR"/>
    <property type="match status" value="1"/>
</dbReference>
<dbReference type="GO" id="GO:0009432">
    <property type="term" value="P:SOS response"/>
    <property type="evidence" value="ECO:0007669"/>
    <property type="project" value="UniProtKB-KW"/>
</dbReference>
<dbReference type="Proteomes" id="UP000516349">
    <property type="component" value="Chromosome"/>
</dbReference>
<evidence type="ECO:0000256" key="6">
    <source>
        <dbReference type="ARBA" id="ARBA00023236"/>
    </source>
</evidence>
<dbReference type="InterPro" id="IPR006197">
    <property type="entry name" value="Peptidase_S24_LexA"/>
</dbReference>
<dbReference type="PANTHER" id="PTHR33516:SF2">
    <property type="entry name" value="LEXA REPRESSOR-RELATED"/>
    <property type="match status" value="1"/>
</dbReference>
<dbReference type="GO" id="GO:0006355">
    <property type="term" value="P:regulation of DNA-templated transcription"/>
    <property type="evidence" value="ECO:0007669"/>
    <property type="project" value="InterPro"/>
</dbReference>
<keyword evidence="6" id="KW-0742">SOS response</keyword>
<dbReference type="RefSeq" id="WP_203412687.1">
    <property type="nucleotide sequence ID" value="NZ_CP060244.1"/>
</dbReference>
<evidence type="ECO:0000259" key="8">
    <source>
        <dbReference type="Pfam" id="PF00717"/>
    </source>
</evidence>
<dbReference type="KEGG" id="ebla:JGUZn3_11850"/>
<dbReference type="EC" id="3.4.21.88" evidence="9"/>
<evidence type="ECO:0000313" key="10">
    <source>
        <dbReference type="Proteomes" id="UP000516349"/>
    </source>
</evidence>
<protein>
    <submittedName>
        <fullName evidence="9">LexA repressor</fullName>
        <ecNumber evidence="9">3.4.21.88</ecNumber>
    </submittedName>
</protein>